<dbReference type="RefSeq" id="XP_003688267.1">
    <property type="nucleotide sequence ID" value="XM_003688219.1"/>
</dbReference>
<feature type="region of interest" description="Disordered" evidence="1">
    <location>
        <begin position="464"/>
        <end position="493"/>
    </location>
</feature>
<dbReference type="GO" id="GO:0005634">
    <property type="term" value="C:nucleus"/>
    <property type="evidence" value="ECO:0007669"/>
    <property type="project" value="EnsemblFungi"/>
</dbReference>
<organism evidence="2 3">
    <name type="scientific">Tetrapisispora phaffii (strain ATCC 24235 / CBS 4417 / NBRC 1672 / NRRL Y-8282 / UCD 70-5)</name>
    <name type="common">Yeast</name>
    <name type="synonym">Fabospora phaffii</name>
    <dbReference type="NCBI Taxonomy" id="1071381"/>
    <lineage>
        <taxon>Eukaryota</taxon>
        <taxon>Fungi</taxon>
        <taxon>Dikarya</taxon>
        <taxon>Ascomycota</taxon>
        <taxon>Saccharomycotina</taxon>
        <taxon>Saccharomycetes</taxon>
        <taxon>Saccharomycetales</taxon>
        <taxon>Saccharomycetaceae</taxon>
        <taxon>Tetrapisispora</taxon>
    </lineage>
</organism>
<dbReference type="Proteomes" id="UP000005666">
    <property type="component" value="Chromosome 14"/>
</dbReference>
<feature type="compositionally biased region" description="Low complexity" evidence="1">
    <location>
        <begin position="763"/>
        <end position="782"/>
    </location>
</feature>
<feature type="region of interest" description="Disordered" evidence="1">
    <location>
        <begin position="666"/>
        <end position="690"/>
    </location>
</feature>
<evidence type="ECO:0000256" key="1">
    <source>
        <dbReference type="SAM" id="MobiDB-lite"/>
    </source>
</evidence>
<dbReference type="GO" id="GO:0030479">
    <property type="term" value="C:actin cortical patch"/>
    <property type="evidence" value="ECO:0007669"/>
    <property type="project" value="EnsemblFungi"/>
</dbReference>
<dbReference type="EMBL" id="HE612869">
    <property type="protein sequence ID" value="CCE65833.1"/>
    <property type="molecule type" value="Genomic_DNA"/>
</dbReference>
<dbReference type="GeneID" id="11532090"/>
<feature type="region of interest" description="Disordered" evidence="1">
    <location>
        <begin position="763"/>
        <end position="786"/>
    </location>
</feature>
<dbReference type="OrthoDB" id="2553626at2759"/>
<dbReference type="eggNOG" id="ENOG502QQ7A">
    <property type="taxonomic scope" value="Eukaryota"/>
</dbReference>
<accession>G8C105</accession>
<gene>
    <name evidence="2" type="primary">TPHA0N00530</name>
    <name evidence="2" type="ordered locus">TPHA_0N00530</name>
</gene>
<dbReference type="GO" id="GO:0009306">
    <property type="term" value="P:protein secretion"/>
    <property type="evidence" value="ECO:0007669"/>
    <property type="project" value="EnsemblFungi"/>
</dbReference>
<dbReference type="KEGG" id="tpf:TPHA_0N00530"/>
<evidence type="ECO:0000313" key="2">
    <source>
        <dbReference type="EMBL" id="CCE65833.1"/>
    </source>
</evidence>
<dbReference type="GO" id="GO:0008157">
    <property type="term" value="F:protein phosphatase 1 binding"/>
    <property type="evidence" value="ECO:0007669"/>
    <property type="project" value="EnsemblFungi"/>
</dbReference>
<sequence length="870" mass="96152">MSFDWLNNPGSNGADAGGITATASVTTGVNRTSNNFSNQNHFNGTPTNFATSGTSSNMGFGNLQNINKSDSQLSFQARPNTNNPYATQARVNTDNQGLEPDPSDSNALQLAGYQETQDDLQVPLSLSRSQLSNEEIRTYLRWYNYIIAKTHNKLVTIADVFNFMKNFNITAKLKDWVTHIFRTCKNSLNIGQFFALIRLISTSLLTKSLPRRVMIAKPAPIPSPRSILACTKEEVYEEVDVPEQEGVDFDSFTNLLLTGKSPNKRIRRRVLNSANKKVRFSGEVKYQDSAPTNDADESYFSSAYSNTEATSNSVPSGPLDLTLPMDQLLSQMAKRSQSNSALVSELPTEQQETEEEKAELADMQDSLSHFKQIQAPDSATLRSLQTLQQSQNVYGGNTNNGVPEQIPLQPLKPTATGSGNHLFRQEFNRVNSNPDINIDSSQQPLQPLKPTVTGSANYLMRSQYASSKPSQQYESQPQTISFGTGMPNDKVASNHTQNISSIASLTPTATGSANHLMKEHMTYSNSQDHILNVLGSPNNTGGMANNTLIDNVNDINSINNINNANNINSMNNMGNLNNPNNMGNYANINNMNTMNTVNSMNSIGNNSNLNAASNMLLNNNISPQVTSQQTGQFHMNSISPQHSAQATPPLSMLQPNSRPIQQMHMLQPQHSAQPQQQQHIQPQQHFQSNQPQQVISQMQQLRVPHTNTLQPHHSAPPQSNMYGNNMNMNQNQQAIGAQQTQILNGSTAVNNYFQSLLSHTPSPSINNSNVSGSNVSNNMNQSQPTRMDSNLVNLHNNNNNMYQYQQQPQSIIQNQSQPQMMQNARAPFQNQIPQFGIPQQQTSAPQRDILGDLQSLQNQVDKLKNAYGTR</sequence>
<dbReference type="OMA" id="YANINNM"/>
<keyword evidence="3" id="KW-1185">Reference proteome</keyword>
<dbReference type="GO" id="GO:0030866">
    <property type="term" value="P:cortical actin cytoskeleton organization"/>
    <property type="evidence" value="ECO:0007669"/>
    <property type="project" value="EnsemblFungi"/>
</dbReference>
<evidence type="ECO:0000313" key="3">
    <source>
        <dbReference type="Proteomes" id="UP000005666"/>
    </source>
</evidence>
<name>G8C105_TETPH</name>
<feature type="region of interest" description="Disordered" evidence="1">
    <location>
        <begin position="637"/>
        <end position="656"/>
    </location>
</feature>
<dbReference type="AlphaFoldDB" id="G8C105"/>
<dbReference type="HOGENOM" id="CLU_016142_1_0_1"/>
<proteinExistence type="predicted"/>
<reference evidence="2 3" key="1">
    <citation type="journal article" date="2011" name="Proc. Natl. Acad. Sci. U.S.A.">
        <title>Evolutionary erosion of yeast sex chromosomes by mating-type switching accidents.</title>
        <authorList>
            <person name="Gordon J.L."/>
            <person name="Armisen D."/>
            <person name="Proux-Wera E."/>
            <person name="Oheigeartaigh S.S."/>
            <person name="Byrne K.P."/>
            <person name="Wolfe K.H."/>
        </authorList>
    </citation>
    <scope>NUCLEOTIDE SEQUENCE [LARGE SCALE GENOMIC DNA]</scope>
    <source>
        <strain evidence="3">ATCC 24235 / CBS 4417 / NBRC 1672 / NRRL Y-8282 / UCD 70-5</strain>
    </source>
</reference>
<feature type="region of interest" description="Disordered" evidence="1">
    <location>
        <begin position="30"/>
        <end position="63"/>
    </location>
</feature>
<protein>
    <submittedName>
        <fullName evidence="2">Uncharacterized protein</fullName>
    </submittedName>
</protein>
<dbReference type="GO" id="GO:2000370">
    <property type="term" value="P:positive regulation of clathrin-dependent endocytosis"/>
    <property type="evidence" value="ECO:0007669"/>
    <property type="project" value="EnsemblFungi"/>
</dbReference>
<feature type="compositionally biased region" description="Low complexity" evidence="1">
    <location>
        <begin position="667"/>
        <end position="690"/>
    </location>
</feature>
<feature type="compositionally biased region" description="Polar residues" evidence="1">
    <location>
        <begin position="333"/>
        <end position="342"/>
    </location>
</feature>
<feature type="region of interest" description="Disordered" evidence="1">
    <location>
        <begin position="333"/>
        <end position="355"/>
    </location>
</feature>
<feature type="compositionally biased region" description="Polar residues" evidence="1">
    <location>
        <begin position="464"/>
        <end position="482"/>
    </location>
</feature>
<dbReference type="STRING" id="1071381.G8C105"/>